<dbReference type="HOGENOM" id="CLU_1970497_0_0_1"/>
<keyword evidence="1" id="KW-0732">Signal</keyword>
<gene>
    <name evidence="2" type="ORF">DACRYDRAFT_104839</name>
</gene>
<name>M5G9K3_DACPD</name>
<dbReference type="Proteomes" id="UP000030653">
    <property type="component" value="Unassembled WGS sequence"/>
</dbReference>
<dbReference type="GeneID" id="63683050"/>
<evidence type="ECO:0000313" key="2">
    <source>
        <dbReference type="EMBL" id="EJU04945.1"/>
    </source>
</evidence>
<evidence type="ECO:0000256" key="1">
    <source>
        <dbReference type="SAM" id="SignalP"/>
    </source>
</evidence>
<evidence type="ECO:0000313" key="3">
    <source>
        <dbReference type="Proteomes" id="UP000030653"/>
    </source>
</evidence>
<evidence type="ECO:0008006" key="4">
    <source>
        <dbReference type="Google" id="ProtNLM"/>
    </source>
</evidence>
<keyword evidence="3" id="KW-1185">Reference proteome</keyword>
<protein>
    <recommendedName>
        <fullName evidence="4">Profilin</fullName>
    </recommendedName>
</protein>
<reference evidence="2 3" key="1">
    <citation type="journal article" date="2012" name="Science">
        <title>The Paleozoic origin of enzymatic lignin decomposition reconstructed from 31 fungal genomes.</title>
        <authorList>
            <person name="Floudas D."/>
            <person name="Binder M."/>
            <person name="Riley R."/>
            <person name="Barry K."/>
            <person name="Blanchette R.A."/>
            <person name="Henrissat B."/>
            <person name="Martinez A.T."/>
            <person name="Otillar R."/>
            <person name="Spatafora J.W."/>
            <person name="Yadav J.S."/>
            <person name="Aerts A."/>
            <person name="Benoit I."/>
            <person name="Boyd A."/>
            <person name="Carlson A."/>
            <person name="Copeland A."/>
            <person name="Coutinho P.M."/>
            <person name="de Vries R.P."/>
            <person name="Ferreira P."/>
            <person name="Findley K."/>
            <person name="Foster B."/>
            <person name="Gaskell J."/>
            <person name="Glotzer D."/>
            <person name="Gorecki P."/>
            <person name="Heitman J."/>
            <person name="Hesse C."/>
            <person name="Hori C."/>
            <person name="Igarashi K."/>
            <person name="Jurgens J.A."/>
            <person name="Kallen N."/>
            <person name="Kersten P."/>
            <person name="Kohler A."/>
            <person name="Kuees U."/>
            <person name="Kumar T.K.A."/>
            <person name="Kuo A."/>
            <person name="LaButti K."/>
            <person name="Larrondo L.F."/>
            <person name="Lindquist E."/>
            <person name="Ling A."/>
            <person name="Lombard V."/>
            <person name="Lucas S."/>
            <person name="Lundell T."/>
            <person name="Martin R."/>
            <person name="McLaughlin D.J."/>
            <person name="Morgenstern I."/>
            <person name="Morin E."/>
            <person name="Murat C."/>
            <person name="Nagy L.G."/>
            <person name="Nolan M."/>
            <person name="Ohm R.A."/>
            <person name="Patyshakuliyeva A."/>
            <person name="Rokas A."/>
            <person name="Ruiz-Duenas F.J."/>
            <person name="Sabat G."/>
            <person name="Salamov A."/>
            <person name="Samejima M."/>
            <person name="Schmutz J."/>
            <person name="Slot J.C."/>
            <person name="St John F."/>
            <person name="Stenlid J."/>
            <person name="Sun H."/>
            <person name="Sun S."/>
            <person name="Syed K."/>
            <person name="Tsang A."/>
            <person name="Wiebenga A."/>
            <person name="Young D."/>
            <person name="Pisabarro A."/>
            <person name="Eastwood D.C."/>
            <person name="Martin F."/>
            <person name="Cullen D."/>
            <person name="Grigoriev I.V."/>
            <person name="Hibbett D.S."/>
        </authorList>
    </citation>
    <scope>NUCLEOTIDE SEQUENCE [LARGE SCALE GENOMIC DNA]</scope>
    <source>
        <strain evidence="2 3">DJM-731 SS1</strain>
    </source>
</reference>
<dbReference type="EMBL" id="JH795857">
    <property type="protein sequence ID" value="EJU04945.1"/>
    <property type="molecule type" value="Genomic_DNA"/>
</dbReference>
<feature type="signal peptide" evidence="1">
    <location>
        <begin position="1"/>
        <end position="21"/>
    </location>
</feature>
<organism evidence="2 3">
    <name type="scientific">Dacryopinax primogenitus (strain DJM 731)</name>
    <name type="common">Brown rot fungus</name>
    <dbReference type="NCBI Taxonomy" id="1858805"/>
    <lineage>
        <taxon>Eukaryota</taxon>
        <taxon>Fungi</taxon>
        <taxon>Dikarya</taxon>
        <taxon>Basidiomycota</taxon>
        <taxon>Agaricomycotina</taxon>
        <taxon>Dacrymycetes</taxon>
        <taxon>Dacrymycetales</taxon>
        <taxon>Dacrymycetaceae</taxon>
        <taxon>Dacryopinax</taxon>
    </lineage>
</organism>
<accession>M5G9K3</accession>
<dbReference type="RefSeq" id="XP_040631839.1">
    <property type="nucleotide sequence ID" value="XM_040767988.1"/>
</dbReference>
<dbReference type="AlphaFoldDB" id="M5G9K3"/>
<feature type="chain" id="PRO_5004067652" description="Profilin" evidence="1">
    <location>
        <begin position="22"/>
        <end position="127"/>
    </location>
</feature>
<sequence length="127" mass="14368">MEMEKMLEMAFGLIVLTSVHQFSLQVSPAAGKLWTRMSQWPSHVGLELSSDLRMKFENVTYTKFFELQQGMWICQGREGLVQVRKDESLICLLGGVNEDGPQVVKELGRALPVVVRDHKQGSKHPLV</sequence>
<proteinExistence type="predicted"/>